<evidence type="ECO:0000313" key="11">
    <source>
        <dbReference type="Proteomes" id="UP000034324"/>
    </source>
</evidence>
<comment type="similarity">
    <text evidence="2">Belongs to the cysteine synthase/cystathionine beta-synthase family.</text>
</comment>
<protein>
    <recommendedName>
        <fullName evidence="3">cysteine synthase</fullName>
        <ecNumber evidence="3">2.5.1.47</ecNumber>
    </recommendedName>
</protein>
<evidence type="ECO:0000256" key="7">
    <source>
        <dbReference type="ARBA" id="ARBA00023192"/>
    </source>
</evidence>
<dbReference type="InterPro" id="IPR050214">
    <property type="entry name" value="Cys_Synth/Cystath_Beta-Synth"/>
</dbReference>
<sequence>MMLRAYGAEVVRAPADVGPDDPRHYINVAKQIAKDKGGYFPNQYFNKANILAHYQTTGPEIWRDTTGKITHLVAPVGTGGTISGTAKFLKEQNPSIKVIGVDPEGSLLHHYFYHTKGQVKPYKVEGPGEDFMPGALDMGVIDEMVVVSDKQSFDMARKLVKTEGIFAGGSSGMAVFGALKIAKKLPKEAIVVVILPDSGRSYVSKFYSDIWMKEEGFV</sequence>
<comment type="catalytic activity">
    <reaction evidence="8">
        <text>O-acetyl-L-serine + hydrogen sulfide = L-cysteine + acetate</text>
        <dbReference type="Rhea" id="RHEA:14829"/>
        <dbReference type="ChEBI" id="CHEBI:29919"/>
        <dbReference type="ChEBI" id="CHEBI:30089"/>
        <dbReference type="ChEBI" id="CHEBI:35235"/>
        <dbReference type="ChEBI" id="CHEBI:58340"/>
        <dbReference type="EC" id="2.5.1.47"/>
    </reaction>
</comment>
<dbReference type="SUPFAM" id="SSF53686">
    <property type="entry name" value="Tryptophan synthase beta subunit-like PLP-dependent enzymes"/>
    <property type="match status" value="1"/>
</dbReference>
<dbReference type="PATRIC" id="fig|1618432.3.peg.699"/>
<comment type="caution">
    <text evidence="10">The sequence shown here is derived from an EMBL/GenBank/DDBJ whole genome shotgun (WGS) entry which is preliminary data.</text>
</comment>
<dbReference type="EC" id="2.5.1.47" evidence="3"/>
<proteinExistence type="inferred from homology"/>
<evidence type="ECO:0000259" key="9">
    <source>
        <dbReference type="Pfam" id="PF00291"/>
    </source>
</evidence>
<evidence type="ECO:0000256" key="3">
    <source>
        <dbReference type="ARBA" id="ARBA00012681"/>
    </source>
</evidence>
<feature type="domain" description="Tryptophan synthase beta chain-like PALP" evidence="9">
    <location>
        <begin position="2"/>
        <end position="197"/>
    </location>
</feature>
<evidence type="ECO:0000313" key="10">
    <source>
        <dbReference type="EMBL" id="KKQ76947.1"/>
    </source>
</evidence>
<keyword evidence="7" id="KW-0198">Cysteine biosynthesis</keyword>
<accession>A0A0G0KDK8</accession>
<dbReference type="PANTHER" id="PTHR10314">
    <property type="entry name" value="CYSTATHIONINE BETA-SYNTHASE"/>
    <property type="match status" value="1"/>
</dbReference>
<gene>
    <name evidence="10" type="ORF">US99_C0054G0008</name>
</gene>
<dbReference type="Pfam" id="PF00291">
    <property type="entry name" value="PALP"/>
    <property type="match status" value="1"/>
</dbReference>
<keyword evidence="4" id="KW-0028">Amino-acid biosynthesis</keyword>
<dbReference type="EMBL" id="LBVC01000054">
    <property type="protein sequence ID" value="KKQ76947.1"/>
    <property type="molecule type" value="Genomic_DNA"/>
</dbReference>
<keyword evidence="5" id="KW-0808">Transferase</keyword>
<evidence type="ECO:0000256" key="4">
    <source>
        <dbReference type="ARBA" id="ARBA00022605"/>
    </source>
</evidence>
<evidence type="ECO:0000256" key="5">
    <source>
        <dbReference type="ARBA" id="ARBA00022679"/>
    </source>
</evidence>
<evidence type="ECO:0000256" key="6">
    <source>
        <dbReference type="ARBA" id="ARBA00022898"/>
    </source>
</evidence>
<dbReference type="CDD" id="cd01561">
    <property type="entry name" value="CBS_like"/>
    <property type="match status" value="1"/>
</dbReference>
<dbReference type="Gene3D" id="3.40.50.1100">
    <property type="match status" value="2"/>
</dbReference>
<dbReference type="Proteomes" id="UP000034324">
    <property type="component" value="Unassembled WGS sequence"/>
</dbReference>
<organism evidence="10 11">
    <name type="scientific">Candidatus Daviesbacteria bacterium GW2011_GWF2_38_6</name>
    <dbReference type="NCBI Taxonomy" id="1618432"/>
    <lineage>
        <taxon>Bacteria</taxon>
        <taxon>Candidatus Daviesiibacteriota</taxon>
    </lineage>
</organism>
<reference evidence="10 11" key="1">
    <citation type="journal article" date="2015" name="Nature">
        <title>rRNA introns, odd ribosomes, and small enigmatic genomes across a large radiation of phyla.</title>
        <authorList>
            <person name="Brown C.T."/>
            <person name="Hug L.A."/>
            <person name="Thomas B.C."/>
            <person name="Sharon I."/>
            <person name="Castelle C.J."/>
            <person name="Singh A."/>
            <person name="Wilkins M.J."/>
            <person name="Williams K.H."/>
            <person name="Banfield J.F."/>
        </authorList>
    </citation>
    <scope>NUCLEOTIDE SEQUENCE [LARGE SCALE GENOMIC DNA]</scope>
</reference>
<dbReference type="InterPro" id="IPR036052">
    <property type="entry name" value="TrpB-like_PALP_sf"/>
</dbReference>
<evidence type="ECO:0000256" key="8">
    <source>
        <dbReference type="ARBA" id="ARBA00047931"/>
    </source>
</evidence>
<keyword evidence="6" id="KW-0663">Pyridoxal phosphate</keyword>
<dbReference type="AlphaFoldDB" id="A0A0G0KDK8"/>
<name>A0A0G0KDK8_9BACT</name>
<dbReference type="FunFam" id="3.40.50.1100:FF:000006">
    <property type="entry name" value="Cysteine synthase"/>
    <property type="match status" value="1"/>
</dbReference>
<dbReference type="GO" id="GO:0004124">
    <property type="term" value="F:cysteine synthase activity"/>
    <property type="evidence" value="ECO:0007669"/>
    <property type="project" value="UniProtKB-EC"/>
</dbReference>
<comment type="cofactor">
    <cofactor evidence="1">
        <name>pyridoxal 5'-phosphate</name>
        <dbReference type="ChEBI" id="CHEBI:597326"/>
    </cofactor>
</comment>
<evidence type="ECO:0000256" key="1">
    <source>
        <dbReference type="ARBA" id="ARBA00001933"/>
    </source>
</evidence>
<dbReference type="InterPro" id="IPR001926">
    <property type="entry name" value="TrpB-like_PALP"/>
</dbReference>
<evidence type="ECO:0000256" key="2">
    <source>
        <dbReference type="ARBA" id="ARBA00007103"/>
    </source>
</evidence>